<accession>A0ACB8XXW0</accession>
<comment type="caution">
    <text evidence="1">The sequence shown here is derived from an EMBL/GenBank/DDBJ whole genome shotgun (WGS) entry which is preliminary data.</text>
</comment>
<reference evidence="2" key="1">
    <citation type="journal article" date="2022" name="Mol. Ecol. Resour.">
        <title>The genomes of chicory, endive, great burdock and yacon provide insights into Asteraceae palaeo-polyploidization history and plant inulin production.</title>
        <authorList>
            <person name="Fan W."/>
            <person name="Wang S."/>
            <person name="Wang H."/>
            <person name="Wang A."/>
            <person name="Jiang F."/>
            <person name="Liu H."/>
            <person name="Zhao H."/>
            <person name="Xu D."/>
            <person name="Zhang Y."/>
        </authorList>
    </citation>
    <scope>NUCLEOTIDE SEQUENCE [LARGE SCALE GENOMIC DNA]</scope>
    <source>
        <strain evidence="2">cv. Yunnan</strain>
    </source>
</reference>
<protein>
    <submittedName>
        <fullName evidence="1">Uncharacterized protein</fullName>
    </submittedName>
</protein>
<name>A0ACB8XXW0_9ASTR</name>
<dbReference type="EMBL" id="CM042046">
    <property type="protein sequence ID" value="KAI3676320.1"/>
    <property type="molecule type" value="Genomic_DNA"/>
</dbReference>
<dbReference type="Proteomes" id="UP001056120">
    <property type="component" value="Linkage Group LG29"/>
</dbReference>
<sequence length="95" mass="10245">MIFRQGNHKDDFFRSIADSGNYTPIVGGVSVPGKQRDGGFEFDRWNDVAAAATGISTMITDTSDQTTSSLEHKLLVGGFSDIEVVRMAEMLSEGG</sequence>
<evidence type="ECO:0000313" key="1">
    <source>
        <dbReference type="EMBL" id="KAI3676320.1"/>
    </source>
</evidence>
<proteinExistence type="predicted"/>
<evidence type="ECO:0000313" key="2">
    <source>
        <dbReference type="Proteomes" id="UP001056120"/>
    </source>
</evidence>
<gene>
    <name evidence="1" type="ORF">L1987_85926</name>
</gene>
<keyword evidence="2" id="KW-1185">Reference proteome</keyword>
<reference evidence="1 2" key="2">
    <citation type="journal article" date="2022" name="Mol. Ecol. Resour.">
        <title>The genomes of chicory, endive, great burdock and yacon provide insights into Asteraceae paleo-polyploidization history and plant inulin production.</title>
        <authorList>
            <person name="Fan W."/>
            <person name="Wang S."/>
            <person name="Wang H."/>
            <person name="Wang A."/>
            <person name="Jiang F."/>
            <person name="Liu H."/>
            <person name="Zhao H."/>
            <person name="Xu D."/>
            <person name="Zhang Y."/>
        </authorList>
    </citation>
    <scope>NUCLEOTIDE SEQUENCE [LARGE SCALE GENOMIC DNA]</scope>
    <source>
        <strain evidence="2">cv. Yunnan</strain>
        <tissue evidence="1">Leaves</tissue>
    </source>
</reference>
<organism evidence="1 2">
    <name type="scientific">Smallanthus sonchifolius</name>
    <dbReference type="NCBI Taxonomy" id="185202"/>
    <lineage>
        <taxon>Eukaryota</taxon>
        <taxon>Viridiplantae</taxon>
        <taxon>Streptophyta</taxon>
        <taxon>Embryophyta</taxon>
        <taxon>Tracheophyta</taxon>
        <taxon>Spermatophyta</taxon>
        <taxon>Magnoliopsida</taxon>
        <taxon>eudicotyledons</taxon>
        <taxon>Gunneridae</taxon>
        <taxon>Pentapetalae</taxon>
        <taxon>asterids</taxon>
        <taxon>campanulids</taxon>
        <taxon>Asterales</taxon>
        <taxon>Asteraceae</taxon>
        <taxon>Asteroideae</taxon>
        <taxon>Heliantheae alliance</taxon>
        <taxon>Millerieae</taxon>
        <taxon>Smallanthus</taxon>
    </lineage>
</organism>